<sequence length="171" mass="18404">MPAAAQQALSAGAVQAQILVIEPDRLYSETILGKGLSAKVDEQGAAIAAENREIEAQLTAEERDLTEKRKALSMEEFRPLANAFDEKVQQLRQQQDTKVRALGALSDDSRRQFLVTIQPVLAGLMQEAGAVLVLDKRGVFASVEAINITEAAIARIDAEFGSEEAGTPADQ</sequence>
<dbReference type="SMART" id="SM00935">
    <property type="entry name" value="OmpH"/>
    <property type="match status" value="1"/>
</dbReference>
<dbReference type="SUPFAM" id="SSF111384">
    <property type="entry name" value="OmpH-like"/>
    <property type="match status" value="1"/>
</dbReference>
<dbReference type="EMBL" id="OMOJ01000004">
    <property type="protein sequence ID" value="SPF80366.1"/>
    <property type="molecule type" value="Genomic_DNA"/>
</dbReference>
<keyword evidence="2" id="KW-1185">Reference proteome</keyword>
<dbReference type="InterPro" id="IPR024930">
    <property type="entry name" value="Skp_dom_sf"/>
</dbReference>
<accession>A0A2R8AWE4</accession>
<name>A0A2R8AWE4_9RHOB</name>
<organism evidence="1 2">
    <name type="scientific">Pseudoprimorskyibacter insulae</name>
    <dbReference type="NCBI Taxonomy" id="1695997"/>
    <lineage>
        <taxon>Bacteria</taxon>
        <taxon>Pseudomonadati</taxon>
        <taxon>Pseudomonadota</taxon>
        <taxon>Alphaproteobacteria</taxon>
        <taxon>Rhodobacterales</taxon>
        <taxon>Paracoccaceae</taxon>
        <taxon>Pseudoprimorskyibacter</taxon>
    </lineage>
</organism>
<dbReference type="Proteomes" id="UP000244904">
    <property type="component" value="Unassembled WGS sequence"/>
</dbReference>
<protein>
    <submittedName>
        <fullName evidence="1">Outer membrane protein 26</fullName>
    </submittedName>
</protein>
<dbReference type="GO" id="GO:0051082">
    <property type="term" value="F:unfolded protein binding"/>
    <property type="evidence" value="ECO:0007669"/>
    <property type="project" value="InterPro"/>
</dbReference>
<gene>
    <name evidence="1" type="ORF">PRI8871_02171</name>
</gene>
<dbReference type="Pfam" id="PF03938">
    <property type="entry name" value="OmpH"/>
    <property type="match status" value="1"/>
</dbReference>
<reference evidence="2" key="1">
    <citation type="submission" date="2018-03" db="EMBL/GenBank/DDBJ databases">
        <authorList>
            <person name="Rodrigo-Torres L."/>
            <person name="Arahal R. D."/>
            <person name="Lucena T."/>
        </authorList>
    </citation>
    <scope>NUCLEOTIDE SEQUENCE [LARGE SCALE GENOMIC DNA]</scope>
    <source>
        <strain evidence="2">CECT 8871</strain>
    </source>
</reference>
<dbReference type="AlphaFoldDB" id="A0A2R8AWE4"/>
<evidence type="ECO:0000313" key="2">
    <source>
        <dbReference type="Proteomes" id="UP000244904"/>
    </source>
</evidence>
<dbReference type="InterPro" id="IPR005632">
    <property type="entry name" value="Chaperone_Skp"/>
</dbReference>
<dbReference type="Gene3D" id="3.30.910.20">
    <property type="entry name" value="Skp domain"/>
    <property type="match status" value="1"/>
</dbReference>
<evidence type="ECO:0000313" key="1">
    <source>
        <dbReference type="EMBL" id="SPF80366.1"/>
    </source>
</evidence>
<proteinExistence type="predicted"/>